<dbReference type="SUPFAM" id="SSF57850">
    <property type="entry name" value="RING/U-box"/>
    <property type="match status" value="1"/>
</dbReference>
<evidence type="ECO:0000256" key="1">
    <source>
        <dbReference type="ARBA" id="ARBA00022679"/>
    </source>
</evidence>
<accession>A0ABQ9EPW0</accession>
<dbReference type="InterPro" id="IPR017907">
    <property type="entry name" value="Znf_RING_CS"/>
</dbReference>
<dbReference type="InterPro" id="IPR044066">
    <property type="entry name" value="TRIAD_supradom"/>
</dbReference>
<proteinExistence type="predicted"/>
<comment type="caution">
    <text evidence="8">The sequence shown here is derived from an EMBL/GenBank/DDBJ whole genome shotgun (WGS) entry which is preliminary data.</text>
</comment>
<dbReference type="InterPro" id="IPR031127">
    <property type="entry name" value="E3_UB_ligase_RBR"/>
</dbReference>
<evidence type="ECO:0000256" key="2">
    <source>
        <dbReference type="ARBA" id="ARBA00022723"/>
    </source>
</evidence>
<evidence type="ECO:0000313" key="8">
    <source>
        <dbReference type="EMBL" id="KAJ8305972.1"/>
    </source>
</evidence>
<evidence type="ECO:0000259" key="7">
    <source>
        <dbReference type="PROSITE" id="PS51873"/>
    </source>
</evidence>
<evidence type="ECO:0000313" key="9">
    <source>
        <dbReference type="Proteomes" id="UP001217089"/>
    </source>
</evidence>
<protein>
    <recommendedName>
        <fullName evidence="7">RING-type domain-containing protein</fullName>
    </recommendedName>
</protein>
<evidence type="ECO:0000256" key="6">
    <source>
        <dbReference type="ARBA" id="ARBA00022833"/>
    </source>
</evidence>
<dbReference type="EMBL" id="JARBDR010000813">
    <property type="protein sequence ID" value="KAJ8305972.1"/>
    <property type="molecule type" value="Genomic_DNA"/>
</dbReference>
<dbReference type="Pfam" id="PF22191">
    <property type="entry name" value="IBR_1"/>
    <property type="match status" value="1"/>
</dbReference>
<dbReference type="PROSITE" id="PS51873">
    <property type="entry name" value="TRIAD"/>
    <property type="match status" value="1"/>
</dbReference>
<dbReference type="CDD" id="cd20352">
    <property type="entry name" value="Rcat_RBR_RNF144"/>
    <property type="match status" value="1"/>
</dbReference>
<keyword evidence="2" id="KW-0479">Metal-binding</keyword>
<keyword evidence="9" id="KW-1185">Reference proteome</keyword>
<name>A0ABQ9EPW0_TEGGR</name>
<dbReference type="Gene3D" id="1.20.120.1750">
    <property type="match status" value="1"/>
</dbReference>
<dbReference type="PANTHER" id="PTHR11685">
    <property type="entry name" value="RBR FAMILY RING FINGER AND IBR DOMAIN-CONTAINING"/>
    <property type="match status" value="1"/>
</dbReference>
<keyword evidence="4" id="KW-0863">Zinc-finger</keyword>
<keyword evidence="6" id="KW-0862">Zinc</keyword>
<feature type="domain" description="RING-type" evidence="7">
    <location>
        <begin position="1"/>
        <end position="95"/>
    </location>
</feature>
<reference evidence="8 9" key="1">
    <citation type="submission" date="2022-12" db="EMBL/GenBank/DDBJ databases">
        <title>Chromosome-level genome of Tegillarca granosa.</title>
        <authorList>
            <person name="Kim J."/>
        </authorList>
    </citation>
    <scope>NUCLEOTIDE SEQUENCE [LARGE SCALE GENOMIC DNA]</scope>
    <source>
        <strain evidence="8">Teg-2019</strain>
        <tissue evidence="8">Adductor muscle</tissue>
    </source>
</reference>
<organism evidence="8 9">
    <name type="scientific">Tegillarca granosa</name>
    <name type="common">Malaysian cockle</name>
    <name type="synonym">Anadara granosa</name>
    <dbReference type="NCBI Taxonomy" id="220873"/>
    <lineage>
        <taxon>Eukaryota</taxon>
        <taxon>Metazoa</taxon>
        <taxon>Spiralia</taxon>
        <taxon>Lophotrochozoa</taxon>
        <taxon>Mollusca</taxon>
        <taxon>Bivalvia</taxon>
        <taxon>Autobranchia</taxon>
        <taxon>Pteriomorphia</taxon>
        <taxon>Arcoida</taxon>
        <taxon>Arcoidea</taxon>
        <taxon>Arcidae</taxon>
        <taxon>Tegillarca</taxon>
    </lineage>
</organism>
<evidence type="ECO:0000256" key="4">
    <source>
        <dbReference type="ARBA" id="ARBA00022771"/>
    </source>
</evidence>
<keyword evidence="1" id="KW-0808">Transferase</keyword>
<keyword evidence="3" id="KW-0677">Repeat</keyword>
<keyword evidence="5" id="KW-0833">Ubl conjugation pathway</keyword>
<gene>
    <name evidence="8" type="ORF">KUTeg_016517</name>
</gene>
<evidence type="ECO:0000256" key="5">
    <source>
        <dbReference type="ARBA" id="ARBA00022786"/>
    </source>
</evidence>
<dbReference type="Proteomes" id="UP001217089">
    <property type="component" value="Unassembled WGS sequence"/>
</dbReference>
<sequence>MSFCSTCKAKWHGSKTCDDVMFSGRQEDMGIPFSSAEDATIKRCPVCHVPIERNDGCAQMMCKRCKHVFCWYCLASLDDDFLLRHYDKGPCKNKLGHSRASVIWHRTQVVKAYHCDIRYHHVTHNLKKKKLFYYEIIHKMLQSLCNLFPVKYTCINCIFIKFDRYFIIDKITHKILSIVFYVYFKSTKKKN</sequence>
<dbReference type="PROSITE" id="PS00518">
    <property type="entry name" value="ZF_RING_1"/>
    <property type="match status" value="1"/>
</dbReference>
<evidence type="ECO:0000256" key="3">
    <source>
        <dbReference type="ARBA" id="ARBA00022737"/>
    </source>
</evidence>